<protein>
    <recommendedName>
        <fullName evidence="13">Methionine--tRNA ligase</fullName>
        <ecNumber evidence="13">6.1.1.10</ecNumber>
    </recommendedName>
    <alternativeName>
        <fullName evidence="13">Methionyl-tRNA synthetase</fullName>
        <shortName evidence="13">MetRS</shortName>
    </alternativeName>
</protein>
<accession>A0ABN6M1Q5</accession>
<dbReference type="InterPro" id="IPR012340">
    <property type="entry name" value="NA-bd_OB-fold"/>
</dbReference>
<comment type="catalytic activity">
    <reaction evidence="12 13">
        <text>tRNA(Met) + L-methionine + ATP = L-methionyl-tRNA(Met) + AMP + diphosphate</text>
        <dbReference type="Rhea" id="RHEA:13481"/>
        <dbReference type="Rhea" id="RHEA-COMP:9667"/>
        <dbReference type="Rhea" id="RHEA-COMP:9698"/>
        <dbReference type="ChEBI" id="CHEBI:30616"/>
        <dbReference type="ChEBI" id="CHEBI:33019"/>
        <dbReference type="ChEBI" id="CHEBI:57844"/>
        <dbReference type="ChEBI" id="CHEBI:78442"/>
        <dbReference type="ChEBI" id="CHEBI:78530"/>
        <dbReference type="ChEBI" id="CHEBI:456215"/>
        <dbReference type="EC" id="6.1.1.10"/>
    </reaction>
</comment>
<evidence type="ECO:0000256" key="7">
    <source>
        <dbReference type="ARBA" id="ARBA00022741"/>
    </source>
</evidence>
<dbReference type="PRINTS" id="PR01041">
    <property type="entry name" value="TRNASYNTHMET"/>
</dbReference>
<dbReference type="NCBIfam" id="TIGR00398">
    <property type="entry name" value="metG"/>
    <property type="match status" value="1"/>
</dbReference>
<proteinExistence type="inferred from homology"/>
<comment type="function">
    <text evidence="1 13">Is required not only for elongation of protein synthesis but also for the initiation of all mRNA translation through initiator tRNA(fMet) aminoacylation.</text>
</comment>
<dbReference type="Proteomes" id="UP000830055">
    <property type="component" value="Chromosome"/>
</dbReference>
<dbReference type="SUPFAM" id="SSF52374">
    <property type="entry name" value="Nucleotidylyl transferase"/>
    <property type="match status" value="1"/>
</dbReference>
<evidence type="ECO:0000256" key="1">
    <source>
        <dbReference type="ARBA" id="ARBA00003314"/>
    </source>
</evidence>
<comment type="cofactor">
    <cofactor evidence="13">
        <name>Zn(2+)</name>
        <dbReference type="ChEBI" id="CHEBI:29105"/>
    </cofactor>
    <text evidence="13">Binds 1 zinc ion per subunit.</text>
</comment>
<dbReference type="SUPFAM" id="SSF50249">
    <property type="entry name" value="Nucleic acid-binding proteins"/>
    <property type="match status" value="1"/>
</dbReference>
<dbReference type="SUPFAM" id="SSF47323">
    <property type="entry name" value="Anticodon-binding domain of a subclass of class I aminoacyl-tRNA synthetases"/>
    <property type="match status" value="1"/>
</dbReference>
<feature type="short sequence motif" description="'KMSKS' region" evidence="13">
    <location>
        <begin position="294"/>
        <end position="298"/>
    </location>
</feature>
<dbReference type="InterPro" id="IPR004495">
    <property type="entry name" value="Met-tRNA-synth_bsu_C"/>
</dbReference>
<keyword evidence="7 13" id="KW-0547">Nucleotide-binding</keyword>
<keyword evidence="13" id="KW-0862">Zinc</keyword>
<feature type="binding site" evidence="13">
    <location>
        <position position="125"/>
    </location>
    <ligand>
        <name>Zn(2+)</name>
        <dbReference type="ChEBI" id="CHEBI:29105"/>
    </ligand>
</feature>
<dbReference type="Gene3D" id="1.10.730.10">
    <property type="entry name" value="Isoleucyl-tRNA Synthetase, Domain 1"/>
    <property type="match status" value="1"/>
</dbReference>
<dbReference type="InterPro" id="IPR002547">
    <property type="entry name" value="tRNA-bd_dom"/>
</dbReference>
<feature type="domain" description="TRNA-binding" evidence="15">
    <location>
        <begin position="542"/>
        <end position="646"/>
    </location>
</feature>
<keyword evidence="8 13" id="KW-0067">ATP-binding</keyword>
<keyword evidence="11 13" id="KW-0030">Aminoacyl-tRNA synthetase</keyword>
<dbReference type="Gene3D" id="2.170.220.10">
    <property type="match status" value="1"/>
</dbReference>
<comment type="subunit">
    <text evidence="3 13">Homodimer.</text>
</comment>
<dbReference type="EC" id="6.1.1.10" evidence="13"/>
<evidence type="ECO:0000256" key="11">
    <source>
        <dbReference type="ARBA" id="ARBA00023146"/>
    </source>
</evidence>
<keyword evidence="5 13" id="KW-0820">tRNA-binding</keyword>
<evidence type="ECO:0000259" key="15">
    <source>
        <dbReference type="PROSITE" id="PS50886"/>
    </source>
</evidence>
<keyword evidence="9 13" id="KW-0694">RNA-binding</keyword>
<evidence type="ECO:0000256" key="13">
    <source>
        <dbReference type="HAMAP-Rule" id="MF_01228"/>
    </source>
</evidence>
<dbReference type="CDD" id="cd02800">
    <property type="entry name" value="tRNA_bind_EcMetRS_like"/>
    <property type="match status" value="1"/>
</dbReference>
<feature type="binding site" evidence="13">
    <location>
        <position position="142"/>
    </location>
    <ligand>
        <name>Zn(2+)</name>
        <dbReference type="ChEBI" id="CHEBI:29105"/>
    </ligand>
</feature>
<dbReference type="Gene3D" id="2.40.50.140">
    <property type="entry name" value="Nucleic acid-binding proteins"/>
    <property type="match status" value="1"/>
</dbReference>
<gene>
    <name evidence="13 16" type="primary">metG</name>
    <name evidence="16" type="ORF">DPPLL_00960</name>
</gene>
<feature type="short sequence motif" description="'HIGH' region" evidence="13">
    <location>
        <begin position="10"/>
        <end position="20"/>
    </location>
</feature>
<comment type="similarity">
    <text evidence="13">Belongs to the class-I aminoacyl-tRNA synthetase family. MetG type 2A subfamily.</text>
</comment>
<dbReference type="Pfam" id="PF01588">
    <property type="entry name" value="tRNA_bind"/>
    <property type="match status" value="1"/>
</dbReference>
<evidence type="ECO:0000256" key="6">
    <source>
        <dbReference type="ARBA" id="ARBA00022598"/>
    </source>
</evidence>
<comment type="caution">
    <text evidence="13">Lacks conserved residue(s) required for the propagation of feature annotation.</text>
</comment>
<feature type="binding site" evidence="13">
    <location>
        <position position="145"/>
    </location>
    <ligand>
        <name>Zn(2+)</name>
        <dbReference type="ChEBI" id="CHEBI:29105"/>
    </ligand>
</feature>
<dbReference type="InterPro" id="IPR015413">
    <property type="entry name" value="Methionyl/Leucyl_tRNA_Synth"/>
</dbReference>
<dbReference type="Gene3D" id="3.40.50.620">
    <property type="entry name" value="HUPs"/>
    <property type="match status" value="1"/>
</dbReference>
<dbReference type="Pfam" id="PF09334">
    <property type="entry name" value="tRNA-synt_1g"/>
    <property type="match status" value="2"/>
</dbReference>
<dbReference type="CDD" id="cd07957">
    <property type="entry name" value="Anticodon_Ia_Met"/>
    <property type="match status" value="1"/>
</dbReference>
<comment type="subcellular location">
    <subcellularLocation>
        <location evidence="2 13">Cytoplasm</location>
    </subcellularLocation>
</comment>
<evidence type="ECO:0000256" key="3">
    <source>
        <dbReference type="ARBA" id="ARBA00011738"/>
    </source>
</evidence>
<dbReference type="EMBL" id="AP025516">
    <property type="protein sequence ID" value="BDD85731.1"/>
    <property type="molecule type" value="Genomic_DNA"/>
</dbReference>
<dbReference type="InterPro" id="IPR014729">
    <property type="entry name" value="Rossmann-like_a/b/a_fold"/>
</dbReference>
<dbReference type="InterPro" id="IPR023457">
    <property type="entry name" value="Met-tRNA_synth_2"/>
</dbReference>
<dbReference type="HAMAP" id="MF_01228">
    <property type="entry name" value="Met_tRNA_synth_type2"/>
    <property type="match status" value="1"/>
</dbReference>
<evidence type="ECO:0000256" key="5">
    <source>
        <dbReference type="ARBA" id="ARBA00022555"/>
    </source>
</evidence>
<keyword evidence="10 13" id="KW-0648">Protein biosynthesis</keyword>
<evidence type="ECO:0000256" key="2">
    <source>
        <dbReference type="ARBA" id="ARBA00004496"/>
    </source>
</evidence>
<dbReference type="GO" id="GO:0016874">
    <property type="term" value="F:ligase activity"/>
    <property type="evidence" value="ECO:0007669"/>
    <property type="project" value="UniProtKB-KW"/>
</dbReference>
<dbReference type="NCBIfam" id="NF008900">
    <property type="entry name" value="PRK12267.1"/>
    <property type="match status" value="1"/>
</dbReference>
<evidence type="ECO:0000256" key="9">
    <source>
        <dbReference type="ARBA" id="ARBA00022884"/>
    </source>
</evidence>
<evidence type="ECO:0000256" key="12">
    <source>
        <dbReference type="ARBA" id="ARBA00047364"/>
    </source>
</evidence>
<sequence>MTTYITTPIYYVNAQPHLGHAYTTIVADVYSRYRRLCGDDVRFQTGTDEHGDKIVEAAGKQGEAPRAYADRIAEEFRRTWPLLQINYDRFIRTTEADHIRTVRSILQKVYDAGDIYFDRYSGLYCTGCERFLIERELVDGKCPDHQVEPKEISEENYFFRMSNYQQHLIDHIKAHPEFVTPERYRNEVLSFLNEPLEDLCISRPTSRLTWGIKLPFDERFVTYVWFDALINYLTGIGYPDDPDYPRWWSGAEHLIAKDILKPHAIYWPTMLLAAGVPLYRKLHVHGYWNVENTKMSKSLGNVIRPERLVDLYGIDTVRYFLMREMVFGLDASFSGEAIAARRNADLANDLGNLFSRSLTMIDKYCGSLVPRSRDLEDQDRDLQEQAATMLAEYGKQMDEFAFHRGLQAVWDFVGAANRYIVRNEPWALAKQEHLRPRLETVLYHLAESLRLLALVLQPVMPQAAGAMRDALGIGQEAEGLTLKDGAGWGWLQPGGAIGKPVTLFPRLETPQSAAAPQQKQRKVEKKPTQEPETMESLVAIDDFRTIELRAARIIAAEPVAQSERLLRLTVLAPDERTVVAGIAGSYRPEDLVGLTVVLVANLKPAKLRGIVSQGMVLAAKQSKKDGTEQFTLATLADTVNPGTRIA</sequence>
<name>A0ABN6M1Q5_9BACT</name>
<keyword evidence="17" id="KW-1185">Reference proteome</keyword>
<dbReference type="PROSITE" id="PS50886">
    <property type="entry name" value="TRBD"/>
    <property type="match status" value="1"/>
</dbReference>
<dbReference type="PANTHER" id="PTHR43326:SF1">
    <property type="entry name" value="METHIONINE--TRNA LIGASE, MITOCHONDRIAL"/>
    <property type="match status" value="1"/>
</dbReference>
<dbReference type="InterPro" id="IPR009080">
    <property type="entry name" value="tRNAsynth_Ia_anticodon-bd"/>
</dbReference>
<evidence type="ECO:0000256" key="14">
    <source>
        <dbReference type="SAM" id="MobiDB-lite"/>
    </source>
</evidence>
<dbReference type="RefSeq" id="WP_284152865.1">
    <property type="nucleotide sequence ID" value="NZ_AP025516.1"/>
</dbReference>
<dbReference type="CDD" id="cd00814">
    <property type="entry name" value="MetRS_core"/>
    <property type="match status" value="1"/>
</dbReference>
<keyword evidence="6 13" id="KW-0436">Ligase</keyword>
<evidence type="ECO:0000256" key="4">
    <source>
        <dbReference type="ARBA" id="ARBA00022490"/>
    </source>
</evidence>
<dbReference type="InterPro" id="IPR014758">
    <property type="entry name" value="Met-tRNA_synth"/>
</dbReference>
<evidence type="ECO:0000256" key="10">
    <source>
        <dbReference type="ARBA" id="ARBA00022917"/>
    </source>
</evidence>
<keyword evidence="13" id="KW-0479">Metal-binding</keyword>
<feature type="compositionally biased region" description="Polar residues" evidence="14">
    <location>
        <begin position="509"/>
        <end position="518"/>
    </location>
</feature>
<organism evidence="16 17">
    <name type="scientific">Desulfofustis limnaeus</name>
    <dbReference type="NCBI Taxonomy" id="2740163"/>
    <lineage>
        <taxon>Bacteria</taxon>
        <taxon>Pseudomonadati</taxon>
        <taxon>Thermodesulfobacteriota</taxon>
        <taxon>Desulfobulbia</taxon>
        <taxon>Desulfobulbales</taxon>
        <taxon>Desulfocapsaceae</taxon>
        <taxon>Desulfofustis</taxon>
    </lineage>
</organism>
<feature type="region of interest" description="Disordered" evidence="14">
    <location>
        <begin position="509"/>
        <end position="532"/>
    </location>
</feature>
<dbReference type="Pfam" id="PF19303">
    <property type="entry name" value="Anticodon_3"/>
    <property type="match status" value="1"/>
</dbReference>
<evidence type="ECO:0000313" key="17">
    <source>
        <dbReference type="Proteomes" id="UP000830055"/>
    </source>
</evidence>
<reference evidence="16 17" key="1">
    <citation type="submission" date="2022-01" db="EMBL/GenBank/DDBJ databases">
        <title>Desulfofustis limnae sp. nov., a novel mesophilic sulfate-reducing bacterium isolated from marsh soil.</title>
        <authorList>
            <person name="Watanabe M."/>
            <person name="Takahashi A."/>
            <person name="Kojima H."/>
            <person name="Fukui M."/>
        </authorList>
    </citation>
    <scope>NUCLEOTIDE SEQUENCE [LARGE SCALE GENOMIC DNA]</scope>
    <source>
        <strain evidence="16 17">PPLL</strain>
    </source>
</reference>
<dbReference type="InterPro" id="IPR041872">
    <property type="entry name" value="Anticodon_Met"/>
</dbReference>
<evidence type="ECO:0000256" key="8">
    <source>
        <dbReference type="ARBA" id="ARBA00022840"/>
    </source>
</evidence>
<dbReference type="InterPro" id="IPR033911">
    <property type="entry name" value="MetRS_core"/>
</dbReference>
<evidence type="ECO:0000313" key="16">
    <source>
        <dbReference type="EMBL" id="BDD85731.1"/>
    </source>
</evidence>
<dbReference type="PANTHER" id="PTHR43326">
    <property type="entry name" value="METHIONYL-TRNA SYNTHETASE"/>
    <property type="match status" value="1"/>
</dbReference>
<feature type="binding site" evidence="13">
    <location>
        <position position="128"/>
    </location>
    <ligand>
        <name>Zn(2+)</name>
        <dbReference type="ChEBI" id="CHEBI:29105"/>
    </ligand>
</feature>
<keyword evidence="4 13" id="KW-0963">Cytoplasm</keyword>